<feature type="compositionally biased region" description="Polar residues" evidence="1">
    <location>
        <begin position="49"/>
        <end position="60"/>
    </location>
</feature>
<proteinExistence type="predicted"/>
<keyword evidence="3" id="KW-1185">Reference proteome</keyword>
<evidence type="ECO:0000256" key="1">
    <source>
        <dbReference type="SAM" id="MobiDB-lite"/>
    </source>
</evidence>
<sequence>MKENQDKTLPKNQRKTLPHSKSDPTTTLRESPEEENMRGRFRRALGSFGSLTSFFPTSGGISPRKKNKTVTEEDIAIGGESEFTAPSSSGLDGESLPCKDNEKGKEKEKVKKKKNKKRTEENFFYEENGKKHLIPIGSETDGDKSSKGKKYIIRPDDTDIEIEDEDAAEASILPLEEPESPQSAKRWSMKPRSNNLKLDSLFIEGIGDSVEMSEEREPHLSWHTKESMEELIWKQNLQAIEKREIQLLEEICADLDLVFQQFAKLIESDDDEGQRQLGAFWHYLKACIECITTNSTEMKNIRELEQIYKLIIEKYLPGPIQFSKEKVELRLQNQIRIQLLRFHEMEKIGPPFHKIMPFMVKHLNVEEYNDQLNKLMELAISRQEYLMSNVKLAELRENLTHKIVPQGYISLDSLLPQNGNLARIVIQRLAKELSSDRNSHFPDCQLNEDDFYILNESPLHEALIARIDDFLRDHKKLYEKESSSGSIFIDMLSVKLASQIREEFVYHKYMTHSAFTFVVG</sequence>
<feature type="region of interest" description="Disordered" evidence="1">
    <location>
        <begin position="1"/>
        <end position="119"/>
    </location>
</feature>
<name>A0A0W0SXP4_9GAMM</name>
<dbReference type="OrthoDB" id="9790035at2"/>
<evidence type="ECO:0000313" key="2">
    <source>
        <dbReference type="EMBL" id="KTC88135.1"/>
    </source>
</evidence>
<dbReference type="AlphaFoldDB" id="A0A0W0SXP4"/>
<evidence type="ECO:0000313" key="3">
    <source>
        <dbReference type="Proteomes" id="UP000054736"/>
    </source>
</evidence>
<dbReference type="Proteomes" id="UP000054736">
    <property type="component" value="Unassembled WGS sequence"/>
</dbReference>
<dbReference type="EMBL" id="LNXY01000020">
    <property type="protein sequence ID" value="KTC88135.1"/>
    <property type="molecule type" value="Genomic_DNA"/>
</dbReference>
<gene>
    <name evidence="2" type="ORF">Ldro_1754</name>
</gene>
<dbReference type="RefSeq" id="WP_058496023.1">
    <property type="nucleotide sequence ID" value="NZ_CAAAIU010000013.1"/>
</dbReference>
<comment type="caution">
    <text evidence="2">The sequence shown here is derived from an EMBL/GenBank/DDBJ whole genome shotgun (WGS) entry which is preliminary data.</text>
</comment>
<feature type="compositionally biased region" description="Basic and acidic residues" evidence="1">
    <location>
        <begin position="97"/>
        <end position="109"/>
    </location>
</feature>
<accession>A0A0W0SXP4</accession>
<organism evidence="2 3">
    <name type="scientific">Legionella drozanskii LLAP-1</name>
    <dbReference type="NCBI Taxonomy" id="1212489"/>
    <lineage>
        <taxon>Bacteria</taxon>
        <taxon>Pseudomonadati</taxon>
        <taxon>Pseudomonadota</taxon>
        <taxon>Gammaproteobacteria</taxon>
        <taxon>Legionellales</taxon>
        <taxon>Legionellaceae</taxon>
        <taxon>Legionella</taxon>
    </lineage>
</organism>
<protein>
    <submittedName>
        <fullName evidence="2">Uncharacterized protein</fullName>
    </submittedName>
</protein>
<dbReference type="PATRIC" id="fig|1212489.4.peg.1858"/>
<reference evidence="2 3" key="1">
    <citation type="submission" date="2015-11" db="EMBL/GenBank/DDBJ databases">
        <title>Genomic analysis of 38 Legionella species identifies large and diverse effector repertoires.</title>
        <authorList>
            <person name="Burstein D."/>
            <person name="Amaro F."/>
            <person name="Zusman T."/>
            <person name="Lifshitz Z."/>
            <person name="Cohen O."/>
            <person name="Gilbert J.A."/>
            <person name="Pupko T."/>
            <person name="Shuman H.A."/>
            <person name="Segal G."/>
        </authorList>
    </citation>
    <scope>NUCLEOTIDE SEQUENCE [LARGE SCALE GENOMIC DNA]</scope>
    <source>
        <strain evidence="2 3">ATCC 700990</strain>
    </source>
</reference>